<name>A0A918CEP6_9DEIO</name>
<comment type="caution">
    <text evidence="2">The sequence shown here is derived from an EMBL/GenBank/DDBJ whole genome shotgun (WGS) entry which is preliminary data.</text>
</comment>
<gene>
    <name evidence="2" type="ORF">GCM10008957_35510</name>
</gene>
<dbReference type="Pfam" id="PF12697">
    <property type="entry name" value="Abhydrolase_6"/>
    <property type="match status" value="1"/>
</dbReference>
<organism evidence="2 3">
    <name type="scientific">Deinococcus ruber</name>
    <dbReference type="NCBI Taxonomy" id="1848197"/>
    <lineage>
        <taxon>Bacteria</taxon>
        <taxon>Thermotogati</taxon>
        <taxon>Deinococcota</taxon>
        <taxon>Deinococci</taxon>
        <taxon>Deinococcales</taxon>
        <taxon>Deinococcaceae</taxon>
        <taxon>Deinococcus</taxon>
    </lineage>
</organism>
<sequence>MKPVPVLLHGFGTSRRLWRAVLPLLEPGALAFDLPGFNDAAEDGRVTVDGMADAVLEGIRAAQLQRFVLIGHSMGGKVAAVVASRRPLGLGGLMLIAPSPPSPEPMTARQRADLKALCGDAEGLREHYRQITRRPLTEATLSELIQDGLRASRVAWNAWPDSGSRENRSDDALRIDVPVSILTSPDDPVITPDVVAGQLQPLFPHARFQGSKGSGHLLPLEVPAKVATALSNFLEELAAD</sequence>
<accession>A0A918CEP6</accession>
<dbReference type="RefSeq" id="WP_189091846.1">
    <property type="nucleotide sequence ID" value="NZ_BMQL01000024.1"/>
</dbReference>
<evidence type="ECO:0000313" key="2">
    <source>
        <dbReference type="EMBL" id="GGR20004.1"/>
    </source>
</evidence>
<dbReference type="AlphaFoldDB" id="A0A918CEP6"/>
<dbReference type="SUPFAM" id="SSF53474">
    <property type="entry name" value="alpha/beta-Hydrolases"/>
    <property type="match status" value="1"/>
</dbReference>
<evidence type="ECO:0000259" key="1">
    <source>
        <dbReference type="Pfam" id="PF12697"/>
    </source>
</evidence>
<keyword evidence="2" id="KW-0378">Hydrolase</keyword>
<dbReference type="PANTHER" id="PTHR43798">
    <property type="entry name" value="MONOACYLGLYCEROL LIPASE"/>
    <property type="match status" value="1"/>
</dbReference>
<dbReference type="InterPro" id="IPR029058">
    <property type="entry name" value="AB_hydrolase_fold"/>
</dbReference>
<dbReference type="InterPro" id="IPR050266">
    <property type="entry name" value="AB_hydrolase_sf"/>
</dbReference>
<reference evidence="2" key="1">
    <citation type="journal article" date="2014" name="Int. J. Syst. Evol. Microbiol.">
        <title>Complete genome sequence of Corynebacterium casei LMG S-19264T (=DSM 44701T), isolated from a smear-ripened cheese.</title>
        <authorList>
            <consortium name="US DOE Joint Genome Institute (JGI-PGF)"/>
            <person name="Walter F."/>
            <person name="Albersmeier A."/>
            <person name="Kalinowski J."/>
            <person name="Ruckert C."/>
        </authorList>
    </citation>
    <scope>NUCLEOTIDE SEQUENCE</scope>
    <source>
        <strain evidence="2">JCM 31311</strain>
    </source>
</reference>
<protein>
    <submittedName>
        <fullName evidence="2">Hydrolase</fullName>
    </submittedName>
</protein>
<dbReference type="InterPro" id="IPR000073">
    <property type="entry name" value="AB_hydrolase_1"/>
</dbReference>
<proteinExistence type="predicted"/>
<dbReference type="EMBL" id="BMQL01000024">
    <property type="protein sequence ID" value="GGR20004.1"/>
    <property type="molecule type" value="Genomic_DNA"/>
</dbReference>
<evidence type="ECO:0000313" key="3">
    <source>
        <dbReference type="Proteomes" id="UP000603865"/>
    </source>
</evidence>
<dbReference type="Proteomes" id="UP000603865">
    <property type="component" value="Unassembled WGS sequence"/>
</dbReference>
<dbReference type="Gene3D" id="3.40.50.1820">
    <property type="entry name" value="alpha/beta hydrolase"/>
    <property type="match status" value="1"/>
</dbReference>
<dbReference type="GO" id="GO:0016787">
    <property type="term" value="F:hydrolase activity"/>
    <property type="evidence" value="ECO:0007669"/>
    <property type="project" value="UniProtKB-KW"/>
</dbReference>
<keyword evidence="3" id="KW-1185">Reference proteome</keyword>
<feature type="domain" description="AB hydrolase-1" evidence="1">
    <location>
        <begin position="6"/>
        <end position="228"/>
    </location>
</feature>
<reference evidence="2" key="2">
    <citation type="submission" date="2020-09" db="EMBL/GenBank/DDBJ databases">
        <authorList>
            <person name="Sun Q."/>
            <person name="Ohkuma M."/>
        </authorList>
    </citation>
    <scope>NUCLEOTIDE SEQUENCE</scope>
    <source>
        <strain evidence="2">JCM 31311</strain>
    </source>
</reference>